<evidence type="ECO:0000313" key="18">
    <source>
        <dbReference type="EMBL" id="QMS99971.1"/>
    </source>
</evidence>
<evidence type="ECO:0000256" key="6">
    <source>
        <dbReference type="ARBA" id="ARBA00015377"/>
    </source>
</evidence>
<protein>
    <recommendedName>
        <fullName evidence="6">Methylated-DNA--protein-cysteine methyltransferase</fullName>
        <ecNumber evidence="5">2.1.1.63</ecNumber>
    </recommendedName>
</protein>
<dbReference type="InterPro" id="IPR001497">
    <property type="entry name" value="MethylDNA_cys_MeTrfase_AS"/>
</dbReference>
<keyword evidence="7" id="KW-0597">Phosphoprotein</keyword>
<dbReference type="InterPro" id="IPR014048">
    <property type="entry name" value="MethylDNA_cys_MeTrfase_DNA-bd"/>
</dbReference>
<reference evidence="19" key="1">
    <citation type="submission" date="2020-07" db="EMBL/GenBank/DDBJ databases">
        <title>novel species isolated from the respiratory tract of Marmot.</title>
        <authorList>
            <person name="Zhang G."/>
        </authorList>
    </citation>
    <scope>NUCLEOTIDE SEQUENCE [LARGE SCALE GENOMIC DNA]</scope>
    <source>
        <strain evidence="19">686</strain>
    </source>
</reference>
<evidence type="ECO:0000259" key="16">
    <source>
        <dbReference type="Pfam" id="PF01035"/>
    </source>
</evidence>
<dbReference type="InterPro" id="IPR008332">
    <property type="entry name" value="MethylG_MeTrfase_N"/>
</dbReference>
<evidence type="ECO:0000256" key="7">
    <source>
        <dbReference type="ARBA" id="ARBA00022553"/>
    </source>
</evidence>
<keyword evidence="13" id="KW-0238">DNA-binding</keyword>
<evidence type="ECO:0000259" key="17">
    <source>
        <dbReference type="Pfam" id="PF02870"/>
    </source>
</evidence>
<evidence type="ECO:0000256" key="10">
    <source>
        <dbReference type="ARBA" id="ARBA00022723"/>
    </source>
</evidence>
<evidence type="ECO:0000256" key="12">
    <source>
        <dbReference type="ARBA" id="ARBA00022833"/>
    </source>
</evidence>
<keyword evidence="19" id="KW-1185">Reference proteome</keyword>
<dbReference type="PANTHER" id="PTHR46460">
    <property type="entry name" value="METHYLATED-DNA--PROTEIN-CYSTEINE METHYLTRANSFERASE"/>
    <property type="match status" value="1"/>
</dbReference>
<evidence type="ECO:0000256" key="15">
    <source>
        <dbReference type="ARBA" id="ARBA00049348"/>
    </source>
</evidence>
<dbReference type="EC" id="2.1.1.63" evidence="5"/>
<dbReference type="Gene3D" id="3.30.160.70">
    <property type="entry name" value="Methylated DNA-protein cysteine methyltransferase domain"/>
    <property type="match status" value="1"/>
</dbReference>
<keyword evidence="10" id="KW-0479">Metal-binding</keyword>
<evidence type="ECO:0000256" key="4">
    <source>
        <dbReference type="ARBA" id="ARBA00008711"/>
    </source>
</evidence>
<evidence type="ECO:0000256" key="3">
    <source>
        <dbReference type="ARBA" id="ARBA00003317"/>
    </source>
</evidence>
<comment type="catalytic activity">
    <reaction evidence="1">
        <text>a 4-O-methyl-thymidine in DNA + L-cysteinyl-[protein] = a thymidine in DNA + S-methyl-L-cysteinyl-[protein]</text>
        <dbReference type="Rhea" id="RHEA:53428"/>
        <dbReference type="Rhea" id="RHEA-COMP:10131"/>
        <dbReference type="Rhea" id="RHEA-COMP:10132"/>
        <dbReference type="Rhea" id="RHEA-COMP:13555"/>
        <dbReference type="Rhea" id="RHEA-COMP:13556"/>
        <dbReference type="ChEBI" id="CHEBI:29950"/>
        <dbReference type="ChEBI" id="CHEBI:82612"/>
        <dbReference type="ChEBI" id="CHEBI:137386"/>
        <dbReference type="ChEBI" id="CHEBI:137387"/>
        <dbReference type="EC" id="2.1.1.63"/>
    </reaction>
</comment>
<comment type="cofactor">
    <cofactor evidence="2">
        <name>Zn(2+)</name>
        <dbReference type="ChEBI" id="CHEBI:29105"/>
    </cofactor>
</comment>
<dbReference type="PROSITE" id="PS00374">
    <property type="entry name" value="MGMT"/>
    <property type="match status" value="1"/>
</dbReference>
<dbReference type="AlphaFoldDB" id="A0A7D7R0W7"/>
<evidence type="ECO:0000256" key="11">
    <source>
        <dbReference type="ARBA" id="ARBA00022763"/>
    </source>
</evidence>
<dbReference type="CDD" id="cd06445">
    <property type="entry name" value="ATase"/>
    <property type="match status" value="1"/>
</dbReference>
<comment type="similarity">
    <text evidence="4">Belongs to the MGMT family.</text>
</comment>
<dbReference type="Pfam" id="PF01035">
    <property type="entry name" value="DNA_binding_1"/>
    <property type="match status" value="1"/>
</dbReference>
<organism evidence="18 19">
    <name type="scientific">Gordonia jinghuaiqii</name>
    <dbReference type="NCBI Taxonomy" id="2758710"/>
    <lineage>
        <taxon>Bacteria</taxon>
        <taxon>Bacillati</taxon>
        <taxon>Actinomycetota</taxon>
        <taxon>Actinomycetes</taxon>
        <taxon>Mycobacteriales</taxon>
        <taxon>Gordoniaceae</taxon>
        <taxon>Gordonia</taxon>
    </lineage>
</organism>
<name>A0A7D7R0W7_9ACTN</name>
<dbReference type="GO" id="GO:0046872">
    <property type="term" value="F:metal ion binding"/>
    <property type="evidence" value="ECO:0007669"/>
    <property type="project" value="UniProtKB-KW"/>
</dbReference>
<evidence type="ECO:0000256" key="2">
    <source>
        <dbReference type="ARBA" id="ARBA00001947"/>
    </source>
</evidence>
<dbReference type="Pfam" id="PF02870">
    <property type="entry name" value="Methyltransf_1N"/>
    <property type="match status" value="1"/>
</dbReference>
<dbReference type="KEGG" id="gji:H1R19_13455"/>
<keyword evidence="12" id="KW-0862">Zinc</keyword>
<evidence type="ECO:0000256" key="13">
    <source>
        <dbReference type="ARBA" id="ARBA00023125"/>
    </source>
</evidence>
<gene>
    <name evidence="18" type="ORF">H1R19_13455</name>
</gene>
<dbReference type="EMBL" id="CP059491">
    <property type="protein sequence ID" value="QMS99971.1"/>
    <property type="molecule type" value="Genomic_DNA"/>
</dbReference>
<sequence>MSPLREDHDAEQSAALSTPVGTITIAGNGRSIVSVGWRDPAGPVDAASPDPLLREAVRQLRAYFDGKLLVFDIPVDLGTMSESARAVLTTLHEDVPAGETVTYGELARMSGTEVPARGVGTIMGINPLPLVVPCHRVVAGDGLGGYSGGTHGQGLATKRWLLEFEGSLPPTLF</sequence>
<dbReference type="InterPro" id="IPR036631">
    <property type="entry name" value="MGMT_N_sf"/>
</dbReference>
<dbReference type="InterPro" id="IPR036388">
    <property type="entry name" value="WH-like_DNA-bd_sf"/>
</dbReference>
<comment type="function">
    <text evidence="3">Involved in the cellular defense against the biological effects of O6-methylguanine (O6-MeG) and O4-methylthymine (O4-MeT) in DNA. Repairs the methylated nucleobase in DNA by stoichiometrically transferring the methyl group to a cysteine residue in the enzyme. This is a suicide reaction: the enzyme is irreversibly inactivated.</text>
</comment>
<dbReference type="GO" id="GO:0006281">
    <property type="term" value="P:DNA repair"/>
    <property type="evidence" value="ECO:0007669"/>
    <property type="project" value="UniProtKB-KW"/>
</dbReference>
<evidence type="ECO:0000256" key="1">
    <source>
        <dbReference type="ARBA" id="ARBA00001286"/>
    </source>
</evidence>
<dbReference type="PANTHER" id="PTHR46460:SF1">
    <property type="entry name" value="METHYLATED-DNA--PROTEIN-CYSTEINE METHYLTRANSFERASE"/>
    <property type="match status" value="1"/>
</dbReference>
<dbReference type="InterPro" id="IPR036217">
    <property type="entry name" value="MethylDNA_cys_MeTrfase_DNAb"/>
</dbReference>
<keyword evidence="11" id="KW-0227">DNA damage</keyword>
<comment type="catalytic activity">
    <reaction evidence="15">
        <text>a 6-O-methyl-2'-deoxyguanosine in DNA + L-cysteinyl-[protein] = S-methyl-L-cysteinyl-[protein] + a 2'-deoxyguanosine in DNA</text>
        <dbReference type="Rhea" id="RHEA:24000"/>
        <dbReference type="Rhea" id="RHEA-COMP:10131"/>
        <dbReference type="Rhea" id="RHEA-COMP:10132"/>
        <dbReference type="Rhea" id="RHEA-COMP:11367"/>
        <dbReference type="Rhea" id="RHEA-COMP:11368"/>
        <dbReference type="ChEBI" id="CHEBI:29950"/>
        <dbReference type="ChEBI" id="CHEBI:82612"/>
        <dbReference type="ChEBI" id="CHEBI:85445"/>
        <dbReference type="ChEBI" id="CHEBI:85448"/>
        <dbReference type="EC" id="2.1.1.63"/>
    </reaction>
</comment>
<dbReference type="GO" id="GO:0003908">
    <property type="term" value="F:methylated-DNA-[protein]-cysteine S-methyltransferase activity"/>
    <property type="evidence" value="ECO:0007669"/>
    <property type="project" value="UniProtKB-EC"/>
</dbReference>
<dbReference type="GO" id="GO:0003677">
    <property type="term" value="F:DNA binding"/>
    <property type="evidence" value="ECO:0007669"/>
    <property type="project" value="UniProtKB-KW"/>
</dbReference>
<feature type="domain" description="Methylated-DNA-[protein]-cysteine S-methyltransferase DNA binding" evidence="16">
    <location>
        <begin position="85"/>
        <end position="166"/>
    </location>
</feature>
<evidence type="ECO:0000256" key="9">
    <source>
        <dbReference type="ARBA" id="ARBA00022679"/>
    </source>
</evidence>
<keyword evidence="8 18" id="KW-0489">Methyltransferase</keyword>
<keyword evidence="14" id="KW-0234">DNA repair</keyword>
<evidence type="ECO:0000256" key="5">
    <source>
        <dbReference type="ARBA" id="ARBA00011918"/>
    </source>
</evidence>
<evidence type="ECO:0000313" key="19">
    <source>
        <dbReference type="Proteomes" id="UP000515663"/>
    </source>
</evidence>
<dbReference type="SUPFAM" id="SSF46767">
    <property type="entry name" value="Methylated DNA-protein cysteine methyltransferase, C-terminal domain"/>
    <property type="match status" value="1"/>
</dbReference>
<dbReference type="Gene3D" id="1.10.10.10">
    <property type="entry name" value="Winged helix-like DNA-binding domain superfamily/Winged helix DNA-binding domain"/>
    <property type="match status" value="1"/>
</dbReference>
<dbReference type="SUPFAM" id="SSF53155">
    <property type="entry name" value="Methylated DNA-protein cysteine methyltransferase domain"/>
    <property type="match status" value="1"/>
</dbReference>
<evidence type="ECO:0000256" key="8">
    <source>
        <dbReference type="ARBA" id="ARBA00022603"/>
    </source>
</evidence>
<accession>A0A7D7R0W7</accession>
<dbReference type="NCBIfam" id="TIGR00589">
    <property type="entry name" value="ogt"/>
    <property type="match status" value="1"/>
</dbReference>
<dbReference type="GO" id="GO:0032259">
    <property type="term" value="P:methylation"/>
    <property type="evidence" value="ECO:0007669"/>
    <property type="project" value="UniProtKB-KW"/>
</dbReference>
<dbReference type="Proteomes" id="UP000515663">
    <property type="component" value="Chromosome"/>
</dbReference>
<evidence type="ECO:0000256" key="14">
    <source>
        <dbReference type="ARBA" id="ARBA00023204"/>
    </source>
</evidence>
<keyword evidence="9 18" id="KW-0808">Transferase</keyword>
<dbReference type="RefSeq" id="WP_188330443.1">
    <property type="nucleotide sequence ID" value="NZ_CP059491.1"/>
</dbReference>
<proteinExistence type="inferred from homology"/>
<feature type="domain" description="Methylguanine DNA methyltransferase ribonuclease-like" evidence="17">
    <location>
        <begin position="16"/>
        <end position="77"/>
    </location>
</feature>